<evidence type="ECO:0000313" key="2">
    <source>
        <dbReference type="Proteomes" id="UP000308874"/>
    </source>
</evidence>
<sequence length="68" mass="7687">METISEKQQDYLRTLMGNQYSVLNVTPEELVSKYLDSQEATFDNLSKADASVLIGVLSALNKYEKKVK</sequence>
<dbReference type="EMBL" id="MK504443">
    <property type="protein sequence ID" value="QBJ03353.1"/>
    <property type="molecule type" value="Genomic_DNA"/>
</dbReference>
<name>A0A4Y5FEA2_9CAUD</name>
<organism evidence="1 2">
    <name type="scientific">Lactobacillus phage 521B</name>
    <dbReference type="NCBI Taxonomy" id="2510942"/>
    <lineage>
        <taxon>Viruses</taxon>
        <taxon>Duplodnaviria</taxon>
        <taxon>Heunggongvirae</taxon>
        <taxon>Uroviricota</taxon>
        <taxon>Caudoviricetes</taxon>
        <taxon>Herelleviridae</taxon>
        <taxon>Tybeckvirus</taxon>
        <taxon>Tybeckvirus tv521B</taxon>
    </lineage>
</organism>
<accession>A0A4Y5FEA2</accession>
<keyword evidence="2" id="KW-1185">Reference proteome</keyword>
<protein>
    <submittedName>
        <fullName evidence="1">Uncharacterized protein</fullName>
    </submittedName>
</protein>
<proteinExistence type="predicted"/>
<evidence type="ECO:0000313" key="1">
    <source>
        <dbReference type="EMBL" id="QBJ03353.1"/>
    </source>
</evidence>
<gene>
    <name evidence="1" type="ORF">B521_0003</name>
</gene>
<reference evidence="1 2" key="1">
    <citation type="submission" date="2019-02" db="EMBL/GenBank/DDBJ databases">
        <title>Isolation of virulent Lactobacillus brevis phages.</title>
        <authorList>
            <person name="Feyereisen M."/>
            <person name="Mahony J."/>
            <person name="O'Sullivan T."/>
            <person name="van Sinderen D."/>
        </authorList>
    </citation>
    <scope>NUCLEOTIDE SEQUENCE [LARGE SCALE GENOMIC DNA]</scope>
</reference>
<dbReference type="Proteomes" id="UP000308874">
    <property type="component" value="Segment"/>
</dbReference>